<gene>
    <name evidence="2" type="ORF">MANES_08G086533v8</name>
</gene>
<evidence type="ECO:0000256" key="1">
    <source>
        <dbReference type="SAM" id="MobiDB-lite"/>
    </source>
</evidence>
<dbReference type="AlphaFoldDB" id="A0A2C9VEL7"/>
<dbReference type="STRING" id="3983.A0A2C9VEL7"/>
<keyword evidence="3" id="KW-1185">Reference proteome</keyword>
<accession>A0A2C9VEL7</accession>
<sequence length="97" mass="9279">MGCFGKRRHKKKENKYQRPAAPGGAYPTNKAYRSGAGKGDYSSNKDGGMVIMTNMIAGTAAATDSCGSTCGGGSSACDGGGGGGGCGGGGCGGGRGC</sequence>
<evidence type="ECO:0000313" key="2">
    <source>
        <dbReference type="EMBL" id="OAY43650.1"/>
    </source>
</evidence>
<reference evidence="3" key="1">
    <citation type="journal article" date="2016" name="Nat. Biotechnol.">
        <title>Sequencing wild and cultivated cassava and related species reveals extensive interspecific hybridization and genetic diversity.</title>
        <authorList>
            <person name="Bredeson J.V."/>
            <person name="Lyons J.B."/>
            <person name="Prochnik S.E."/>
            <person name="Wu G.A."/>
            <person name="Ha C.M."/>
            <person name="Edsinger-Gonzales E."/>
            <person name="Grimwood J."/>
            <person name="Schmutz J."/>
            <person name="Rabbi I.Y."/>
            <person name="Egesi C."/>
            <person name="Nauluvula P."/>
            <person name="Lebot V."/>
            <person name="Ndunguru J."/>
            <person name="Mkamilo G."/>
            <person name="Bart R.S."/>
            <person name="Setter T.L."/>
            <person name="Gleadow R.M."/>
            <person name="Kulakow P."/>
            <person name="Ferguson M.E."/>
            <person name="Rounsley S."/>
            <person name="Rokhsar D.S."/>
        </authorList>
    </citation>
    <scope>NUCLEOTIDE SEQUENCE [LARGE SCALE GENOMIC DNA]</scope>
    <source>
        <strain evidence="3">cv. AM560-2</strain>
    </source>
</reference>
<name>A0A2C9VEL7_MANES</name>
<comment type="caution">
    <text evidence="2">The sequence shown here is derived from an EMBL/GenBank/DDBJ whole genome shotgun (WGS) entry which is preliminary data.</text>
</comment>
<dbReference type="Gramene" id="Manes.08G086533.1.v8.1">
    <property type="protein sequence ID" value="Manes.08G086533.1.v8.1.CDS.1"/>
    <property type="gene ID" value="Manes.08G086533.v8.1"/>
</dbReference>
<protein>
    <submittedName>
        <fullName evidence="2">Uncharacterized protein</fullName>
    </submittedName>
</protein>
<organism evidence="2 3">
    <name type="scientific">Manihot esculenta</name>
    <name type="common">Cassava</name>
    <name type="synonym">Jatropha manihot</name>
    <dbReference type="NCBI Taxonomy" id="3983"/>
    <lineage>
        <taxon>Eukaryota</taxon>
        <taxon>Viridiplantae</taxon>
        <taxon>Streptophyta</taxon>
        <taxon>Embryophyta</taxon>
        <taxon>Tracheophyta</taxon>
        <taxon>Spermatophyta</taxon>
        <taxon>Magnoliopsida</taxon>
        <taxon>eudicotyledons</taxon>
        <taxon>Gunneridae</taxon>
        <taxon>Pentapetalae</taxon>
        <taxon>rosids</taxon>
        <taxon>fabids</taxon>
        <taxon>Malpighiales</taxon>
        <taxon>Euphorbiaceae</taxon>
        <taxon>Crotonoideae</taxon>
        <taxon>Manihoteae</taxon>
        <taxon>Manihot</taxon>
    </lineage>
</organism>
<dbReference type="EMBL" id="CM004394">
    <property type="protein sequence ID" value="OAY43650.1"/>
    <property type="molecule type" value="Genomic_DNA"/>
</dbReference>
<feature type="compositionally biased region" description="Basic residues" evidence="1">
    <location>
        <begin position="1"/>
        <end position="13"/>
    </location>
</feature>
<feature type="region of interest" description="Disordered" evidence="1">
    <location>
        <begin position="1"/>
        <end position="43"/>
    </location>
</feature>
<proteinExistence type="predicted"/>
<dbReference type="Proteomes" id="UP000091857">
    <property type="component" value="Chromosome 8"/>
</dbReference>
<evidence type="ECO:0000313" key="3">
    <source>
        <dbReference type="Proteomes" id="UP000091857"/>
    </source>
</evidence>